<dbReference type="EMBL" id="JASPKY010000058">
    <property type="protein sequence ID" value="KAK9744449.1"/>
    <property type="molecule type" value="Genomic_DNA"/>
</dbReference>
<comment type="caution">
    <text evidence="2">The sequence shown here is derived from an EMBL/GenBank/DDBJ whole genome shotgun (WGS) entry which is preliminary data.</text>
</comment>
<sequence>MAKAAEKAEKRTGKVTQFLPNIGGPPADALNTRNNCGTLERIQRKILIRLATTFKMIFAATLQVILLDAPCIELMVIEWKYTYEGTKGQNTGAGSIDYYVSQAPADHGI</sequence>
<gene>
    <name evidence="2" type="ORF">QE152_g7801</name>
</gene>
<dbReference type="AlphaFoldDB" id="A0AAW1ME91"/>
<dbReference type="Proteomes" id="UP001458880">
    <property type="component" value="Unassembled WGS sequence"/>
</dbReference>
<evidence type="ECO:0000313" key="3">
    <source>
        <dbReference type="Proteomes" id="UP001458880"/>
    </source>
</evidence>
<feature type="compositionally biased region" description="Basic and acidic residues" evidence="1">
    <location>
        <begin position="1"/>
        <end position="12"/>
    </location>
</feature>
<evidence type="ECO:0000256" key="1">
    <source>
        <dbReference type="SAM" id="MobiDB-lite"/>
    </source>
</evidence>
<reference evidence="2 3" key="1">
    <citation type="journal article" date="2024" name="BMC Genomics">
        <title>De novo assembly and annotation of Popillia japonica's genome with initial clues to its potential as an invasive pest.</title>
        <authorList>
            <person name="Cucini C."/>
            <person name="Boschi S."/>
            <person name="Funari R."/>
            <person name="Cardaioli E."/>
            <person name="Iannotti N."/>
            <person name="Marturano G."/>
            <person name="Paoli F."/>
            <person name="Bruttini M."/>
            <person name="Carapelli A."/>
            <person name="Frati F."/>
            <person name="Nardi F."/>
        </authorList>
    </citation>
    <scope>NUCLEOTIDE SEQUENCE [LARGE SCALE GENOMIC DNA]</scope>
    <source>
        <strain evidence="2">DMR45628</strain>
    </source>
</reference>
<name>A0AAW1ME91_POPJA</name>
<protein>
    <submittedName>
        <fullName evidence="2">Uncharacterized protein</fullName>
    </submittedName>
</protein>
<organism evidence="2 3">
    <name type="scientific">Popillia japonica</name>
    <name type="common">Japanese beetle</name>
    <dbReference type="NCBI Taxonomy" id="7064"/>
    <lineage>
        <taxon>Eukaryota</taxon>
        <taxon>Metazoa</taxon>
        <taxon>Ecdysozoa</taxon>
        <taxon>Arthropoda</taxon>
        <taxon>Hexapoda</taxon>
        <taxon>Insecta</taxon>
        <taxon>Pterygota</taxon>
        <taxon>Neoptera</taxon>
        <taxon>Endopterygota</taxon>
        <taxon>Coleoptera</taxon>
        <taxon>Polyphaga</taxon>
        <taxon>Scarabaeiformia</taxon>
        <taxon>Scarabaeidae</taxon>
        <taxon>Rutelinae</taxon>
        <taxon>Popillia</taxon>
    </lineage>
</organism>
<evidence type="ECO:0000313" key="2">
    <source>
        <dbReference type="EMBL" id="KAK9744449.1"/>
    </source>
</evidence>
<proteinExistence type="predicted"/>
<accession>A0AAW1ME91</accession>
<keyword evidence="3" id="KW-1185">Reference proteome</keyword>
<feature type="region of interest" description="Disordered" evidence="1">
    <location>
        <begin position="1"/>
        <end position="20"/>
    </location>
</feature>